<feature type="region of interest" description="Disordered" evidence="1">
    <location>
        <begin position="1"/>
        <end position="22"/>
    </location>
</feature>
<accession>A0AAP0KTZ9</accession>
<organism evidence="2 3">
    <name type="scientific">Stephania cephalantha</name>
    <dbReference type="NCBI Taxonomy" id="152367"/>
    <lineage>
        <taxon>Eukaryota</taxon>
        <taxon>Viridiplantae</taxon>
        <taxon>Streptophyta</taxon>
        <taxon>Embryophyta</taxon>
        <taxon>Tracheophyta</taxon>
        <taxon>Spermatophyta</taxon>
        <taxon>Magnoliopsida</taxon>
        <taxon>Ranunculales</taxon>
        <taxon>Menispermaceae</taxon>
        <taxon>Menispermoideae</taxon>
        <taxon>Cissampelideae</taxon>
        <taxon>Stephania</taxon>
    </lineage>
</organism>
<feature type="compositionally biased region" description="Basic and acidic residues" evidence="1">
    <location>
        <begin position="1"/>
        <end position="19"/>
    </location>
</feature>
<gene>
    <name evidence="2" type="ORF">Scep_004497</name>
</gene>
<comment type="caution">
    <text evidence="2">The sequence shown here is derived from an EMBL/GenBank/DDBJ whole genome shotgun (WGS) entry which is preliminary data.</text>
</comment>
<keyword evidence="3" id="KW-1185">Reference proteome</keyword>
<dbReference type="Proteomes" id="UP001419268">
    <property type="component" value="Unassembled WGS sequence"/>
</dbReference>
<sequence length="106" mass="12318">METEVILERPYEPYEDSKENQPLVLMNPPPISCIFLEFETRMEHKGHLEVLCGVDSYVLDGQDYMETYLLEVQDELKTLKEGMPISLIKATEIPFVRDYSKLVGFT</sequence>
<dbReference type="AlphaFoldDB" id="A0AAP0KTZ9"/>
<dbReference type="EMBL" id="JBBNAG010000002">
    <property type="protein sequence ID" value="KAK9157923.1"/>
    <property type="molecule type" value="Genomic_DNA"/>
</dbReference>
<protein>
    <submittedName>
        <fullName evidence="2">Uncharacterized protein</fullName>
    </submittedName>
</protein>
<name>A0AAP0KTZ9_9MAGN</name>
<evidence type="ECO:0000313" key="3">
    <source>
        <dbReference type="Proteomes" id="UP001419268"/>
    </source>
</evidence>
<evidence type="ECO:0000313" key="2">
    <source>
        <dbReference type="EMBL" id="KAK9157923.1"/>
    </source>
</evidence>
<proteinExistence type="predicted"/>
<evidence type="ECO:0000256" key="1">
    <source>
        <dbReference type="SAM" id="MobiDB-lite"/>
    </source>
</evidence>
<reference evidence="2 3" key="1">
    <citation type="submission" date="2024-01" db="EMBL/GenBank/DDBJ databases">
        <title>Genome assemblies of Stephania.</title>
        <authorList>
            <person name="Yang L."/>
        </authorList>
    </citation>
    <scope>NUCLEOTIDE SEQUENCE [LARGE SCALE GENOMIC DNA]</scope>
    <source>
        <strain evidence="2">JXDWG</strain>
        <tissue evidence="2">Leaf</tissue>
    </source>
</reference>